<gene>
    <name evidence="2" type="ORF">MGWOODY_XGa1422</name>
</gene>
<name>A0A160TUS7_9ZZZZ</name>
<keyword evidence="2" id="KW-0830">Ubiquinone</keyword>
<dbReference type="GO" id="GO:0006744">
    <property type="term" value="P:ubiquinone biosynthetic process"/>
    <property type="evidence" value="ECO:0007669"/>
    <property type="project" value="InterPro"/>
</dbReference>
<dbReference type="PANTHER" id="PTHR38693:SF1">
    <property type="entry name" value="UBIQUINONE BIOSYNTHESIS ACCESSORY FACTOR UBIJ"/>
    <property type="match status" value="1"/>
</dbReference>
<proteinExistence type="inferred from homology"/>
<dbReference type="EMBL" id="CZRL01000097">
    <property type="protein sequence ID" value="CUS53414.1"/>
    <property type="molecule type" value="Genomic_DNA"/>
</dbReference>
<sequence length="206" mass="22996">MEFRQIMATVLERTLNATLAMDPGSVQLLAKLEGKVIAMNIESIDGSFYLLPHRDRVSIEINHDQNPDIVIEGGLLEYVRSATASVRGSANPDQLLEISGDAHSVAVMRDFLRSLQPDFEERLSSLIGDIPARQAGNQIRSFAEWAEQIGQSIAVNTGEYLTEEKQLLVVRPRIDRFLIAVNQLRDDTEQLARRLGTLEKVERKGG</sequence>
<reference evidence="2" key="1">
    <citation type="submission" date="2015-10" db="EMBL/GenBank/DDBJ databases">
        <authorList>
            <person name="Gilbert D.G."/>
        </authorList>
    </citation>
    <scope>NUCLEOTIDE SEQUENCE</scope>
</reference>
<dbReference type="Pfam" id="PF02036">
    <property type="entry name" value="SCP2"/>
    <property type="match status" value="1"/>
</dbReference>
<evidence type="ECO:0000259" key="1">
    <source>
        <dbReference type="Pfam" id="PF02036"/>
    </source>
</evidence>
<accession>A0A160TUS7</accession>
<protein>
    <submittedName>
        <fullName evidence="2">Protein YigP (COG3165) clustered with ubiquinone biosynthetic genes</fullName>
    </submittedName>
</protein>
<organism evidence="2">
    <name type="scientific">hydrothermal vent metagenome</name>
    <dbReference type="NCBI Taxonomy" id="652676"/>
    <lineage>
        <taxon>unclassified sequences</taxon>
        <taxon>metagenomes</taxon>
        <taxon>ecological metagenomes</taxon>
    </lineage>
</organism>
<evidence type="ECO:0000313" key="2">
    <source>
        <dbReference type="EMBL" id="CUS53414.1"/>
    </source>
</evidence>
<dbReference type="InterPro" id="IPR003033">
    <property type="entry name" value="SCP2_sterol-bd_dom"/>
</dbReference>
<dbReference type="HAMAP" id="MF_02215">
    <property type="entry name" value="UbiJ"/>
    <property type="match status" value="1"/>
</dbReference>
<dbReference type="InterPro" id="IPR038989">
    <property type="entry name" value="UbiJ"/>
</dbReference>
<dbReference type="PANTHER" id="PTHR38693">
    <property type="entry name" value="UBIQUINONE BIOSYNTHESIS PROTEIN UBIJ"/>
    <property type="match status" value="1"/>
</dbReference>
<feature type="domain" description="SCP2" evidence="1">
    <location>
        <begin position="16"/>
        <end position="106"/>
    </location>
</feature>
<dbReference type="AlphaFoldDB" id="A0A160TUS7"/>